<dbReference type="InterPro" id="IPR046335">
    <property type="entry name" value="LacI/GalR-like_sensor"/>
</dbReference>
<name>A0A941IQ33_9ACTN</name>
<evidence type="ECO:0000256" key="1">
    <source>
        <dbReference type="ARBA" id="ARBA00023015"/>
    </source>
</evidence>
<evidence type="ECO:0000313" key="6">
    <source>
        <dbReference type="Proteomes" id="UP000675781"/>
    </source>
</evidence>
<dbReference type="EMBL" id="JAGSOG010000039">
    <property type="protein sequence ID" value="MBR7833772.1"/>
    <property type="molecule type" value="Genomic_DNA"/>
</dbReference>
<dbReference type="Pfam" id="PF13377">
    <property type="entry name" value="Peripla_BP_3"/>
    <property type="match status" value="1"/>
</dbReference>
<keyword evidence="1" id="KW-0805">Transcription regulation</keyword>
<sequence length="324" mass="33886">MTPAKRTTSADVARVAGVSRTTVSYVLNNRPGEVIPEDTRRRVLEAAERLAYRPRASARTLAGGRSDIVVLSIPDLPIGPSISRFVEELATSLAKHGLTLFTHLMSAHGRPLADVCATVEAAAVLGFGSFEPETVAALQRLGVAMVEPVDADYNASMGPIGRLQAEHLIERGHRRLGYALPAEPGFRQMAEGRLRGAAAACAAAGLPAPVALIADPEAADAEQAVSQWRELSVTGVCAFNDEVAFAVLAGLRQAGLGAPQDMAVIGADDIPTARFATPPLSTVSIDLAEAGRHRAEQVVTGLAGERVDLSSALVKVALVHRATS</sequence>
<dbReference type="GO" id="GO:0003700">
    <property type="term" value="F:DNA-binding transcription factor activity"/>
    <property type="evidence" value="ECO:0007669"/>
    <property type="project" value="TreeGrafter"/>
</dbReference>
<feature type="domain" description="HTH lacI-type" evidence="4">
    <location>
        <begin position="7"/>
        <end position="63"/>
    </location>
</feature>
<dbReference type="Proteomes" id="UP000675781">
    <property type="component" value="Unassembled WGS sequence"/>
</dbReference>
<dbReference type="InterPro" id="IPR000843">
    <property type="entry name" value="HTH_LacI"/>
</dbReference>
<dbReference type="InterPro" id="IPR028082">
    <property type="entry name" value="Peripla_BP_I"/>
</dbReference>
<reference evidence="5" key="1">
    <citation type="submission" date="2021-04" db="EMBL/GenBank/DDBJ databases">
        <title>Genome based classification of Actinospica acidithermotolerans sp. nov., an actinobacterium isolated from an Indonesian hot spring.</title>
        <authorList>
            <person name="Kusuma A.B."/>
            <person name="Putra K.E."/>
            <person name="Nafisah S."/>
            <person name="Loh J."/>
            <person name="Nouioui I."/>
            <person name="Goodfellow M."/>
        </authorList>
    </citation>
    <scope>NUCLEOTIDE SEQUENCE</scope>
    <source>
        <strain evidence="5">CSCA 57</strain>
    </source>
</reference>
<dbReference type="SUPFAM" id="SSF53822">
    <property type="entry name" value="Periplasmic binding protein-like I"/>
    <property type="match status" value="1"/>
</dbReference>
<evidence type="ECO:0000256" key="3">
    <source>
        <dbReference type="ARBA" id="ARBA00023163"/>
    </source>
</evidence>
<dbReference type="Gene3D" id="1.10.260.40">
    <property type="entry name" value="lambda repressor-like DNA-binding domains"/>
    <property type="match status" value="1"/>
</dbReference>
<evidence type="ECO:0000256" key="2">
    <source>
        <dbReference type="ARBA" id="ARBA00023125"/>
    </source>
</evidence>
<dbReference type="CDD" id="cd06267">
    <property type="entry name" value="PBP1_LacI_sugar_binding-like"/>
    <property type="match status" value="1"/>
</dbReference>
<dbReference type="InterPro" id="IPR010982">
    <property type="entry name" value="Lambda_DNA-bd_dom_sf"/>
</dbReference>
<evidence type="ECO:0000259" key="4">
    <source>
        <dbReference type="PROSITE" id="PS50932"/>
    </source>
</evidence>
<protein>
    <submittedName>
        <fullName evidence="5">LacI family DNA-binding transcriptional regulator</fullName>
    </submittedName>
</protein>
<comment type="caution">
    <text evidence="5">The sequence shown here is derived from an EMBL/GenBank/DDBJ whole genome shotgun (WGS) entry which is preliminary data.</text>
</comment>
<dbReference type="GO" id="GO:0000976">
    <property type="term" value="F:transcription cis-regulatory region binding"/>
    <property type="evidence" value="ECO:0007669"/>
    <property type="project" value="TreeGrafter"/>
</dbReference>
<dbReference type="SUPFAM" id="SSF47413">
    <property type="entry name" value="lambda repressor-like DNA-binding domains"/>
    <property type="match status" value="1"/>
</dbReference>
<evidence type="ECO:0000313" key="5">
    <source>
        <dbReference type="EMBL" id="MBR7833772.1"/>
    </source>
</evidence>
<keyword evidence="3" id="KW-0804">Transcription</keyword>
<dbReference type="PROSITE" id="PS50932">
    <property type="entry name" value="HTH_LACI_2"/>
    <property type="match status" value="1"/>
</dbReference>
<organism evidence="5 6">
    <name type="scientific">Actinospica durhamensis</name>
    <dbReference type="NCBI Taxonomy" id="1508375"/>
    <lineage>
        <taxon>Bacteria</taxon>
        <taxon>Bacillati</taxon>
        <taxon>Actinomycetota</taxon>
        <taxon>Actinomycetes</taxon>
        <taxon>Catenulisporales</taxon>
        <taxon>Actinospicaceae</taxon>
        <taxon>Actinospica</taxon>
    </lineage>
</organism>
<proteinExistence type="predicted"/>
<keyword evidence="2 5" id="KW-0238">DNA-binding</keyword>
<accession>A0A941IQ33</accession>
<dbReference type="PANTHER" id="PTHR30146:SF153">
    <property type="entry name" value="LACTOSE OPERON REPRESSOR"/>
    <property type="match status" value="1"/>
</dbReference>
<dbReference type="PANTHER" id="PTHR30146">
    <property type="entry name" value="LACI-RELATED TRANSCRIPTIONAL REPRESSOR"/>
    <property type="match status" value="1"/>
</dbReference>
<keyword evidence="6" id="KW-1185">Reference proteome</keyword>
<dbReference type="RefSeq" id="WP_212528293.1">
    <property type="nucleotide sequence ID" value="NZ_JAGSOG010000039.1"/>
</dbReference>
<dbReference type="SMART" id="SM00354">
    <property type="entry name" value="HTH_LACI"/>
    <property type="match status" value="1"/>
</dbReference>
<dbReference type="AlphaFoldDB" id="A0A941IQ33"/>
<dbReference type="Pfam" id="PF00356">
    <property type="entry name" value="LacI"/>
    <property type="match status" value="1"/>
</dbReference>
<gene>
    <name evidence="5" type="ORF">KDL01_10880</name>
</gene>
<dbReference type="Gene3D" id="3.40.50.2300">
    <property type="match status" value="2"/>
</dbReference>
<dbReference type="CDD" id="cd01392">
    <property type="entry name" value="HTH_LacI"/>
    <property type="match status" value="1"/>
</dbReference>